<keyword evidence="4" id="KW-1185">Reference proteome</keyword>
<organism evidence="3 4">
    <name type="scientific">Quercus rubra</name>
    <name type="common">Northern red oak</name>
    <name type="synonym">Quercus borealis</name>
    <dbReference type="NCBI Taxonomy" id="3512"/>
    <lineage>
        <taxon>Eukaryota</taxon>
        <taxon>Viridiplantae</taxon>
        <taxon>Streptophyta</taxon>
        <taxon>Embryophyta</taxon>
        <taxon>Tracheophyta</taxon>
        <taxon>Spermatophyta</taxon>
        <taxon>Magnoliopsida</taxon>
        <taxon>eudicotyledons</taxon>
        <taxon>Gunneridae</taxon>
        <taxon>Pentapetalae</taxon>
        <taxon>rosids</taxon>
        <taxon>fabids</taxon>
        <taxon>Fagales</taxon>
        <taxon>Fagaceae</taxon>
        <taxon>Quercus</taxon>
    </lineage>
</organism>
<proteinExistence type="inferred from homology"/>
<dbReference type="InterPro" id="IPR002213">
    <property type="entry name" value="UDP_glucos_trans"/>
</dbReference>
<dbReference type="Proteomes" id="UP001324115">
    <property type="component" value="Unassembled WGS sequence"/>
</dbReference>
<dbReference type="Gene3D" id="3.40.50.2000">
    <property type="entry name" value="Glycogen Phosphorylase B"/>
    <property type="match status" value="4"/>
</dbReference>
<sequence length="372" mass="41356">MHTRGHVLALPYPSQGHINPMLQISKRLVSIGLKATVATTVFIHNTMKPQSSVSLQFDTISDGYDEGGFAQAENIQEYHTPDLIIKHKNTANPIDCIIYDPFLPWALEVAKKFGIFGAAFFTQTCAVNFIYYQVHRGLLKLPITSTPISIPGLPVLELEDMPSFISMSNSHPSYHELLVVDSMSKFCRLLPIGPTIPSFYLDNCPEGSVIYVSFGSMANLSNKQMEELAFALKGSNFYLLWVVKASKEAKLPEKFVENIGNKGLVVQWSPQLEVLANKAIGCFLTHCGWNSTLEALNLGVVWKMGVRSEVGENGIVGREEIEFCIREVMEGERGREMKENAKKWRGLAIEAISEGGSSDKNIDEFVSKFINS</sequence>
<keyword evidence="2" id="KW-0808">Transferase</keyword>
<accession>A0AAN7E9C2</accession>
<dbReference type="PANTHER" id="PTHR11926:SF1311">
    <property type="entry name" value="UDP-GLYCOSYLTRANSFERASE 74F2"/>
    <property type="match status" value="1"/>
</dbReference>
<reference evidence="3 4" key="1">
    <citation type="journal article" date="2023" name="G3 (Bethesda)">
        <title>A haplotype-resolved chromosome-scale genome for Quercus rubra L. provides insights into the genetics of adaptive traits for red oak species.</title>
        <authorList>
            <person name="Kapoor B."/>
            <person name="Jenkins J."/>
            <person name="Schmutz J."/>
            <person name="Zhebentyayeva T."/>
            <person name="Kuelheim C."/>
            <person name="Coggeshall M."/>
            <person name="Heim C."/>
            <person name="Lasky J.R."/>
            <person name="Leites L."/>
            <person name="Islam-Faridi N."/>
            <person name="Romero-Severson J."/>
            <person name="DeLeo V.L."/>
            <person name="Lucas S.M."/>
            <person name="Lazic D."/>
            <person name="Gailing O."/>
            <person name="Carlson J."/>
            <person name="Staton M."/>
        </authorList>
    </citation>
    <scope>NUCLEOTIDE SEQUENCE [LARGE SCALE GENOMIC DNA]</scope>
    <source>
        <strain evidence="3">Pseudo-F2</strain>
    </source>
</reference>
<name>A0AAN7E9C2_QUERU</name>
<comment type="caution">
    <text evidence="3">The sequence shown here is derived from an EMBL/GenBank/DDBJ whole genome shotgun (WGS) entry which is preliminary data.</text>
</comment>
<dbReference type="GO" id="GO:0080043">
    <property type="term" value="F:quercetin 3-O-glucosyltransferase activity"/>
    <property type="evidence" value="ECO:0007669"/>
    <property type="project" value="TreeGrafter"/>
</dbReference>
<dbReference type="EMBL" id="JAXUIC010000010">
    <property type="protein sequence ID" value="KAK4566205.1"/>
    <property type="molecule type" value="Genomic_DNA"/>
</dbReference>
<evidence type="ECO:0000256" key="2">
    <source>
        <dbReference type="ARBA" id="ARBA00022679"/>
    </source>
</evidence>
<dbReference type="AlphaFoldDB" id="A0AAN7E9C2"/>
<evidence type="ECO:0000313" key="4">
    <source>
        <dbReference type="Proteomes" id="UP001324115"/>
    </source>
</evidence>
<dbReference type="Pfam" id="PF00201">
    <property type="entry name" value="UDPGT"/>
    <property type="match status" value="1"/>
</dbReference>
<evidence type="ECO:0000256" key="1">
    <source>
        <dbReference type="ARBA" id="ARBA00009995"/>
    </source>
</evidence>
<protein>
    <submittedName>
        <fullName evidence="3">Uncharacterized protein</fullName>
    </submittedName>
</protein>
<evidence type="ECO:0000313" key="3">
    <source>
        <dbReference type="EMBL" id="KAK4566205.1"/>
    </source>
</evidence>
<gene>
    <name evidence="3" type="ORF">RGQ29_002436</name>
</gene>
<comment type="similarity">
    <text evidence="1">Belongs to the UDP-glycosyltransferase family.</text>
</comment>
<dbReference type="CDD" id="cd03784">
    <property type="entry name" value="GT1_Gtf-like"/>
    <property type="match status" value="1"/>
</dbReference>
<dbReference type="GO" id="GO:0080044">
    <property type="term" value="F:quercetin 7-O-glucosyltransferase activity"/>
    <property type="evidence" value="ECO:0007669"/>
    <property type="project" value="TreeGrafter"/>
</dbReference>
<dbReference type="SUPFAM" id="SSF53756">
    <property type="entry name" value="UDP-Glycosyltransferase/glycogen phosphorylase"/>
    <property type="match status" value="1"/>
</dbReference>
<dbReference type="PANTHER" id="PTHR11926">
    <property type="entry name" value="GLUCOSYL/GLUCURONOSYL TRANSFERASES"/>
    <property type="match status" value="1"/>
</dbReference>